<evidence type="ECO:0000313" key="2">
    <source>
        <dbReference type="Proteomes" id="UP000031670"/>
    </source>
</evidence>
<evidence type="ECO:0000313" key="1">
    <source>
        <dbReference type="EMBL" id="GAM60958.1"/>
    </source>
</evidence>
<protein>
    <recommendedName>
        <fullName evidence="3">Alpha-L-glutamate ligase</fullName>
    </recommendedName>
</protein>
<dbReference type="AlphaFoldDB" id="A0A0B8PCS3"/>
<reference evidence="1 2" key="1">
    <citation type="submission" date="2015-01" db="EMBL/GenBank/DDBJ databases">
        <title>Vibrio sp. C5 JCM 19232 whole genome shotgun sequence.</title>
        <authorList>
            <person name="Sawabe T."/>
            <person name="Meirelles P."/>
            <person name="Feng G."/>
            <person name="Sayaka M."/>
            <person name="Hattori M."/>
            <person name="Ohkuma M."/>
        </authorList>
    </citation>
    <scope>NUCLEOTIDE SEQUENCE [LARGE SCALE GENOMIC DNA]</scope>
    <source>
        <strain evidence="1 2">JCM19232</strain>
    </source>
</reference>
<gene>
    <name evidence="1" type="ORF">JCM19232_3900</name>
</gene>
<sequence length="130" mass="14357">MRCEYVGGKFLYAVKVSTEGGFELCPADGCSIENAFCPAFEEDQPQEKEKFEITTLLDDSPLIKLHEKFLAENNIDIAGIEVIRDASGTWYSYDVNTNTNYNSKAEIKAGVAKSGMQAIAEYLVDLAEKA</sequence>
<dbReference type="EMBL" id="BBSA01000002">
    <property type="protein sequence ID" value="GAM60958.1"/>
    <property type="molecule type" value="Genomic_DNA"/>
</dbReference>
<name>A0A0B8PCS3_9VIBR</name>
<dbReference type="Proteomes" id="UP000031670">
    <property type="component" value="Unassembled WGS sequence"/>
</dbReference>
<evidence type="ECO:0008006" key="3">
    <source>
        <dbReference type="Google" id="ProtNLM"/>
    </source>
</evidence>
<reference evidence="1 2" key="2">
    <citation type="submission" date="2015-01" db="EMBL/GenBank/DDBJ databases">
        <authorList>
            <consortium name="NBRP consortium"/>
            <person name="Sawabe T."/>
            <person name="Meirelles P."/>
            <person name="Feng G."/>
            <person name="Sayaka M."/>
            <person name="Hattori M."/>
            <person name="Ohkuma M."/>
        </authorList>
    </citation>
    <scope>NUCLEOTIDE SEQUENCE [LARGE SCALE GENOMIC DNA]</scope>
    <source>
        <strain evidence="1 2">JCM19232</strain>
    </source>
</reference>
<organism evidence="1 2">
    <name type="scientific">Vibrio ishigakensis</name>
    <dbReference type="NCBI Taxonomy" id="1481914"/>
    <lineage>
        <taxon>Bacteria</taxon>
        <taxon>Pseudomonadati</taxon>
        <taxon>Pseudomonadota</taxon>
        <taxon>Gammaproteobacteria</taxon>
        <taxon>Vibrionales</taxon>
        <taxon>Vibrionaceae</taxon>
        <taxon>Vibrio</taxon>
    </lineage>
</organism>
<accession>A0A0B8PCS3</accession>
<proteinExistence type="predicted"/>
<comment type="caution">
    <text evidence="1">The sequence shown here is derived from an EMBL/GenBank/DDBJ whole genome shotgun (WGS) entry which is preliminary data.</text>
</comment>